<evidence type="ECO:0000259" key="7">
    <source>
        <dbReference type="PROSITE" id="PS50109"/>
    </source>
</evidence>
<dbReference type="SMART" id="SM00387">
    <property type="entry name" value="HATPase_c"/>
    <property type="match status" value="1"/>
</dbReference>
<evidence type="ECO:0000256" key="1">
    <source>
        <dbReference type="ARBA" id="ARBA00000085"/>
    </source>
</evidence>
<comment type="caution">
    <text evidence="8">The sequence shown here is derived from an EMBL/GenBank/DDBJ whole genome shotgun (WGS) entry which is preliminary data.</text>
</comment>
<dbReference type="InterPro" id="IPR004358">
    <property type="entry name" value="Sig_transdc_His_kin-like_C"/>
</dbReference>
<evidence type="ECO:0000256" key="3">
    <source>
        <dbReference type="ARBA" id="ARBA00022553"/>
    </source>
</evidence>
<evidence type="ECO:0000256" key="4">
    <source>
        <dbReference type="ARBA" id="ARBA00022679"/>
    </source>
</evidence>
<accession>A0A645DKL2</accession>
<organism evidence="8">
    <name type="scientific">bioreactor metagenome</name>
    <dbReference type="NCBI Taxonomy" id="1076179"/>
    <lineage>
        <taxon>unclassified sequences</taxon>
        <taxon>metagenomes</taxon>
        <taxon>ecological metagenomes</taxon>
    </lineage>
</organism>
<reference evidence="8" key="1">
    <citation type="submission" date="2019-08" db="EMBL/GenBank/DDBJ databases">
        <authorList>
            <person name="Kucharzyk K."/>
            <person name="Murdoch R.W."/>
            <person name="Higgins S."/>
            <person name="Loffler F."/>
        </authorList>
    </citation>
    <scope>NUCLEOTIDE SEQUENCE</scope>
</reference>
<dbReference type="PRINTS" id="PR00344">
    <property type="entry name" value="BCTRLSENSOR"/>
</dbReference>
<keyword evidence="6" id="KW-0902">Two-component regulatory system</keyword>
<dbReference type="InterPro" id="IPR050351">
    <property type="entry name" value="BphY/WalK/GraS-like"/>
</dbReference>
<dbReference type="GO" id="GO:0000155">
    <property type="term" value="F:phosphorelay sensor kinase activity"/>
    <property type="evidence" value="ECO:0007669"/>
    <property type="project" value="TreeGrafter"/>
</dbReference>
<dbReference type="GO" id="GO:0005886">
    <property type="term" value="C:plasma membrane"/>
    <property type="evidence" value="ECO:0007669"/>
    <property type="project" value="TreeGrafter"/>
</dbReference>
<comment type="catalytic activity">
    <reaction evidence="1">
        <text>ATP + protein L-histidine = ADP + protein N-phospho-L-histidine.</text>
        <dbReference type="EC" id="2.7.13.3"/>
    </reaction>
</comment>
<dbReference type="PROSITE" id="PS50109">
    <property type="entry name" value="HIS_KIN"/>
    <property type="match status" value="1"/>
</dbReference>
<keyword evidence="5 8" id="KW-0418">Kinase</keyword>
<dbReference type="Pfam" id="PF02518">
    <property type="entry name" value="HATPase_c"/>
    <property type="match status" value="1"/>
</dbReference>
<dbReference type="GO" id="GO:0004721">
    <property type="term" value="F:phosphoprotein phosphatase activity"/>
    <property type="evidence" value="ECO:0007669"/>
    <property type="project" value="TreeGrafter"/>
</dbReference>
<evidence type="ECO:0000313" key="8">
    <source>
        <dbReference type="EMBL" id="MPM89846.1"/>
    </source>
</evidence>
<keyword evidence="4 8" id="KW-0808">Transferase</keyword>
<dbReference type="GO" id="GO:0016036">
    <property type="term" value="P:cellular response to phosphate starvation"/>
    <property type="evidence" value="ECO:0007669"/>
    <property type="project" value="TreeGrafter"/>
</dbReference>
<protein>
    <recommendedName>
        <fullName evidence="2">histidine kinase</fullName>
        <ecNumber evidence="2">2.7.13.3</ecNumber>
    </recommendedName>
</protein>
<dbReference type="PANTHER" id="PTHR45453">
    <property type="entry name" value="PHOSPHATE REGULON SENSOR PROTEIN PHOR"/>
    <property type="match status" value="1"/>
</dbReference>
<dbReference type="EC" id="2.7.13.3" evidence="2"/>
<keyword evidence="3" id="KW-0597">Phosphoprotein</keyword>
<gene>
    <name evidence="8" type="primary">arlS_11</name>
    <name evidence="8" type="ORF">SDC9_136961</name>
</gene>
<dbReference type="SUPFAM" id="SSF55874">
    <property type="entry name" value="ATPase domain of HSP90 chaperone/DNA topoisomerase II/histidine kinase"/>
    <property type="match status" value="1"/>
</dbReference>
<evidence type="ECO:0000256" key="5">
    <source>
        <dbReference type="ARBA" id="ARBA00022777"/>
    </source>
</evidence>
<dbReference type="AlphaFoldDB" id="A0A645DKL2"/>
<dbReference type="Gene3D" id="3.30.565.10">
    <property type="entry name" value="Histidine kinase-like ATPase, C-terminal domain"/>
    <property type="match status" value="1"/>
</dbReference>
<evidence type="ECO:0000256" key="2">
    <source>
        <dbReference type="ARBA" id="ARBA00012438"/>
    </source>
</evidence>
<dbReference type="CDD" id="cd00075">
    <property type="entry name" value="HATPase"/>
    <property type="match status" value="1"/>
</dbReference>
<dbReference type="InterPro" id="IPR036890">
    <property type="entry name" value="HATPase_C_sf"/>
</dbReference>
<dbReference type="InterPro" id="IPR003594">
    <property type="entry name" value="HATPase_dom"/>
</dbReference>
<evidence type="ECO:0000256" key="6">
    <source>
        <dbReference type="ARBA" id="ARBA00023012"/>
    </source>
</evidence>
<feature type="domain" description="Histidine kinase" evidence="7">
    <location>
        <begin position="1"/>
        <end position="168"/>
    </location>
</feature>
<dbReference type="InterPro" id="IPR005467">
    <property type="entry name" value="His_kinase_dom"/>
</dbReference>
<sequence length="168" mass="19605">MVNELLELSSADKEALNLINLQYIYPKEIILDTIKNYQLINEKIVFTKEINEDINLKIKEEHLKQLLMIIIDNAIKYNDKEKININIKLDLNEKGKYLSIKDNGIGIDKTHIPKLTDRFYKVDESRQKNNSFGLGLSIANKILSLYNYNLNIASETNHYTKITIEFNE</sequence>
<proteinExistence type="predicted"/>
<dbReference type="EMBL" id="VSSQ01037214">
    <property type="protein sequence ID" value="MPM89846.1"/>
    <property type="molecule type" value="Genomic_DNA"/>
</dbReference>
<name>A0A645DKL2_9ZZZZ</name>
<dbReference type="PANTHER" id="PTHR45453:SF1">
    <property type="entry name" value="PHOSPHATE REGULON SENSOR PROTEIN PHOR"/>
    <property type="match status" value="1"/>
</dbReference>